<dbReference type="Gene3D" id="3.90.170.10">
    <property type="entry name" value="Adenylosuccinate Synthetase, subunit A, domain 3"/>
    <property type="match status" value="1"/>
</dbReference>
<comment type="similarity">
    <text evidence="8 10">Belongs to the adenylosuccinate synthetase family.</text>
</comment>
<keyword evidence="2 8" id="KW-0436">Ligase</keyword>
<feature type="binding site" evidence="8">
    <location>
        <position position="303"/>
    </location>
    <ligand>
        <name>GTP</name>
        <dbReference type="ChEBI" id="CHEBI:37565"/>
    </ligand>
</feature>
<dbReference type="HAMAP" id="MF_00011">
    <property type="entry name" value="Adenylosucc_synth"/>
    <property type="match status" value="1"/>
</dbReference>
<dbReference type="FunFam" id="3.90.170.10:FF:000001">
    <property type="entry name" value="Adenylosuccinate synthetase"/>
    <property type="match status" value="1"/>
</dbReference>
<feature type="active site" evidence="9">
    <location>
        <position position="139"/>
    </location>
</feature>
<feature type="binding site" description="in other chain" evidence="8">
    <location>
        <position position="128"/>
    </location>
    <ligand>
        <name>IMP</name>
        <dbReference type="ChEBI" id="CHEBI:58053"/>
        <note>ligand shared between dimeric partners</note>
    </ligand>
</feature>
<feature type="binding site" evidence="8">
    <location>
        <position position="40"/>
    </location>
    <ligand>
        <name>Mg(2+)</name>
        <dbReference type="ChEBI" id="CHEBI:18420"/>
    </ligand>
</feature>
<evidence type="ECO:0000256" key="2">
    <source>
        <dbReference type="ARBA" id="ARBA00022598"/>
    </source>
</evidence>
<accession>A0A7M1XLP2</accession>
<dbReference type="GO" id="GO:0004019">
    <property type="term" value="F:adenylosuccinate synthase activity"/>
    <property type="evidence" value="ECO:0007669"/>
    <property type="project" value="UniProtKB-UniRule"/>
</dbReference>
<evidence type="ECO:0000313" key="11">
    <source>
        <dbReference type="EMBL" id="QOS39052.1"/>
    </source>
</evidence>
<feature type="binding site" evidence="8">
    <location>
        <position position="13"/>
    </location>
    <ligand>
        <name>Mg(2+)</name>
        <dbReference type="ChEBI" id="CHEBI:18420"/>
    </ligand>
</feature>
<evidence type="ECO:0000256" key="1">
    <source>
        <dbReference type="ARBA" id="ARBA00011738"/>
    </source>
</evidence>
<dbReference type="Gene3D" id="3.40.440.10">
    <property type="entry name" value="Adenylosuccinate Synthetase, subunit A, domain 1"/>
    <property type="match status" value="1"/>
</dbReference>
<evidence type="ECO:0000256" key="9">
    <source>
        <dbReference type="PROSITE-ProRule" id="PRU10134"/>
    </source>
</evidence>
<dbReference type="Pfam" id="PF00709">
    <property type="entry name" value="Adenylsucc_synt"/>
    <property type="match status" value="1"/>
</dbReference>
<dbReference type="GO" id="GO:0005525">
    <property type="term" value="F:GTP binding"/>
    <property type="evidence" value="ECO:0007669"/>
    <property type="project" value="UniProtKB-UniRule"/>
</dbReference>
<feature type="active site" description="Proton donor" evidence="8">
    <location>
        <position position="41"/>
    </location>
</feature>
<feature type="binding site" evidence="8">
    <location>
        <begin position="329"/>
        <end position="331"/>
    </location>
    <ligand>
        <name>GTP</name>
        <dbReference type="ChEBI" id="CHEBI:37565"/>
    </ligand>
</feature>
<feature type="binding site" description="in other chain" evidence="8">
    <location>
        <begin position="13"/>
        <end position="16"/>
    </location>
    <ligand>
        <name>IMP</name>
        <dbReference type="ChEBI" id="CHEBI:58053"/>
        <note>ligand shared between dimeric partners</note>
    </ligand>
</feature>
<feature type="binding site" evidence="8">
    <location>
        <position position="142"/>
    </location>
    <ligand>
        <name>IMP</name>
        <dbReference type="ChEBI" id="CHEBI:58053"/>
        <note>ligand shared between dimeric partners</note>
    </ligand>
</feature>
<evidence type="ECO:0000313" key="12">
    <source>
        <dbReference type="Proteomes" id="UP000593591"/>
    </source>
</evidence>
<organism evidence="11 12">
    <name type="scientific">Treponema rectale</name>
    <dbReference type="NCBI Taxonomy" id="744512"/>
    <lineage>
        <taxon>Bacteria</taxon>
        <taxon>Pseudomonadati</taxon>
        <taxon>Spirochaetota</taxon>
        <taxon>Spirochaetia</taxon>
        <taxon>Spirochaetales</taxon>
        <taxon>Treponemataceae</taxon>
        <taxon>Treponema</taxon>
    </lineage>
</organism>
<dbReference type="KEGG" id="trc:DYE49_00725"/>
<keyword evidence="3 8" id="KW-0479">Metal-binding</keyword>
<dbReference type="PANTHER" id="PTHR11846:SF0">
    <property type="entry name" value="ADENYLOSUCCINATE SYNTHETASE"/>
    <property type="match status" value="1"/>
</dbReference>
<dbReference type="UniPathway" id="UPA00075">
    <property type="reaction ID" value="UER00335"/>
</dbReference>
<name>A0A7M1XLP2_9SPIR</name>
<keyword evidence="5 8" id="KW-0658">Purine biosynthesis</keyword>
<dbReference type="PANTHER" id="PTHR11846">
    <property type="entry name" value="ADENYLOSUCCINATE SYNTHETASE"/>
    <property type="match status" value="1"/>
</dbReference>
<dbReference type="NCBIfam" id="TIGR00184">
    <property type="entry name" value="purA"/>
    <property type="match status" value="1"/>
</dbReference>
<dbReference type="InterPro" id="IPR027417">
    <property type="entry name" value="P-loop_NTPase"/>
</dbReference>
<feature type="binding site" description="in other chain" evidence="8">
    <location>
        <position position="222"/>
    </location>
    <ligand>
        <name>IMP</name>
        <dbReference type="ChEBI" id="CHEBI:58053"/>
        <note>ligand shared between dimeric partners</note>
    </ligand>
</feature>
<dbReference type="Proteomes" id="UP000593591">
    <property type="component" value="Chromosome"/>
</dbReference>
<keyword evidence="7 8" id="KW-0342">GTP-binding</keyword>
<feature type="binding site" evidence="8">
    <location>
        <begin position="40"/>
        <end position="42"/>
    </location>
    <ligand>
        <name>GTP</name>
        <dbReference type="ChEBI" id="CHEBI:37565"/>
    </ligand>
</feature>
<evidence type="ECO:0000256" key="10">
    <source>
        <dbReference type="RuleBase" id="RU000520"/>
    </source>
</evidence>
<feature type="binding site" evidence="8">
    <location>
        <begin position="297"/>
        <end position="303"/>
    </location>
    <ligand>
        <name>substrate</name>
    </ligand>
</feature>
<comment type="function">
    <text evidence="8">Plays an important role in the de novo pathway of purine nucleotide biosynthesis. Catalyzes the first committed step in the biosynthesis of AMP from IMP.</text>
</comment>
<feature type="binding site" description="in other chain" evidence="8">
    <location>
        <position position="237"/>
    </location>
    <ligand>
        <name>IMP</name>
        <dbReference type="ChEBI" id="CHEBI:58053"/>
        <note>ligand shared between dimeric partners</note>
    </ligand>
</feature>
<comment type="subunit">
    <text evidence="1 8">Homodimer.</text>
</comment>
<dbReference type="SMART" id="SM00788">
    <property type="entry name" value="Adenylsucc_synt"/>
    <property type="match status" value="1"/>
</dbReference>
<protein>
    <recommendedName>
        <fullName evidence="8 10">Adenylosuccinate synthetase</fullName>
        <shortName evidence="8">AMPSase</shortName>
        <shortName evidence="8">AdSS</shortName>
        <ecNumber evidence="8 10">6.3.4.4</ecNumber>
    </recommendedName>
    <alternativeName>
        <fullName evidence="8">IMP--aspartate ligase</fullName>
    </alternativeName>
</protein>
<comment type="pathway">
    <text evidence="8 10">Purine metabolism; AMP biosynthesis via de novo pathway; AMP from IMP: step 1/2.</text>
</comment>
<evidence type="ECO:0000256" key="4">
    <source>
        <dbReference type="ARBA" id="ARBA00022741"/>
    </source>
</evidence>
<dbReference type="GO" id="GO:0046040">
    <property type="term" value="P:IMP metabolic process"/>
    <property type="evidence" value="ECO:0007669"/>
    <property type="project" value="TreeGrafter"/>
</dbReference>
<dbReference type="AlphaFoldDB" id="A0A7M1XLP2"/>
<reference evidence="11 12" key="1">
    <citation type="submission" date="2018-08" db="EMBL/GenBank/DDBJ databases">
        <title>The first complete genome of Treponema rectale (CHPAT), a commensal spirochete of the bovine rectum.</title>
        <authorList>
            <person name="Staton G.J."/>
            <person name="Clegg S.R."/>
            <person name="Carter S.D."/>
            <person name="Radford A.D."/>
            <person name="Darby A."/>
            <person name="Hall N."/>
            <person name="Birtles R.J."/>
            <person name="Evans N.J."/>
        </authorList>
    </citation>
    <scope>NUCLEOTIDE SEQUENCE [LARGE SCALE GENOMIC DNA]</scope>
    <source>
        <strain evidence="11 12">CHPA</strain>
    </source>
</reference>
<feature type="binding site" evidence="8">
    <location>
        <begin position="12"/>
        <end position="18"/>
    </location>
    <ligand>
        <name>GTP</name>
        <dbReference type="ChEBI" id="CHEBI:37565"/>
    </ligand>
</feature>
<proteinExistence type="inferred from homology"/>
<dbReference type="InterPro" id="IPR042110">
    <property type="entry name" value="Adenylosuccinate_synth_dom2"/>
</dbReference>
<dbReference type="EMBL" id="CP031517">
    <property type="protein sequence ID" value="QOS39052.1"/>
    <property type="molecule type" value="Genomic_DNA"/>
</dbReference>
<feature type="binding site" description="in other chain" evidence="8">
    <location>
        <position position="301"/>
    </location>
    <ligand>
        <name>IMP</name>
        <dbReference type="ChEBI" id="CHEBI:58053"/>
        <note>ligand shared between dimeric partners</note>
    </ligand>
</feature>
<dbReference type="InterPro" id="IPR033128">
    <property type="entry name" value="Adenylosuccin_syn_Lys_AS"/>
</dbReference>
<feature type="binding site" description="in other chain" evidence="8">
    <location>
        <begin position="38"/>
        <end position="41"/>
    </location>
    <ligand>
        <name>IMP</name>
        <dbReference type="ChEBI" id="CHEBI:58053"/>
        <note>ligand shared between dimeric partners</note>
    </ligand>
</feature>
<comment type="cofactor">
    <cofactor evidence="8">
        <name>Mg(2+)</name>
        <dbReference type="ChEBI" id="CHEBI:18420"/>
    </cofactor>
    <text evidence="8">Binds 1 Mg(2+) ion per subunit.</text>
</comment>
<dbReference type="PROSITE" id="PS00513">
    <property type="entry name" value="ADENYLOSUCCIN_SYN_2"/>
    <property type="match status" value="1"/>
</dbReference>
<dbReference type="GO" id="GO:0000287">
    <property type="term" value="F:magnesium ion binding"/>
    <property type="evidence" value="ECO:0007669"/>
    <property type="project" value="UniProtKB-UniRule"/>
</dbReference>
<evidence type="ECO:0000256" key="3">
    <source>
        <dbReference type="ARBA" id="ARBA00022723"/>
    </source>
</evidence>
<dbReference type="Gene3D" id="1.10.300.10">
    <property type="entry name" value="Adenylosuccinate Synthetase, subunit A, domain 2"/>
    <property type="match status" value="1"/>
</dbReference>
<dbReference type="InterPro" id="IPR042109">
    <property type="entry name" value="Adenylosuccinate_synth_dom1"/>
</dbReference>
<dbReference type="EC" id="6.3.4.4" evidence="8 10"/>
<dbReference type="GO" id="GO:0005737">
    <property type="term" value="C:cytoplasm"/>
    <property type="evidence" value="ECO:0007669"/>
    <property type="project" value="UniProtKB-SubCell"/>
</dbReference>
<dbReference type="NCBIfam" id="NF002223">
    <property type="entry name" value="PRK01117.1"/>
    <property type="match status" value="1"/>
</dbReference>
<dbReference type="SUPFAM" id="SSF52540">
    <property type="entry name" value="P-loop containing nucleoside triphosphate hydrolases"/>
    <property type="match status" value="1"/>
</dbReference>
<comment type="catalytic activity">
    <reaction evidence="8 10">
        <text>IMP + L-aspartate + GTP = N(6)-(1,2-dicarboxyethyl)-AMP + GDP + phosphate + 2 H(+)</text>
        <dbReference type="Rhea" id="RHEA:15753"/>
        <dbReference type="ChEBI" id="CHEBI:15378"/>
        <dbReference type="ChEBI" id="CHEBI:29991"/>
        <dbReference type="ChEBI" id="CHEBI:37565"/>
        <dbReference type="ChEBI" id="CHEBI:43474"/>
        <dbReference type="ChEBI" id="CHEBI:57567"/>
        <dbReference type="ChEBI" id="CHEBI:58053"/>
        <dbReference type="ChEBI" id="CHEBI:58189"/>
        <dbReference type="EC" id="6.3.4.4"/>
    </reaction>
</comment>
<dbReference type="CDD" id="cd03108">
    <property type="entry name" value="AdSS"/>
    <property type="match status" value="1"/>
</dbReference>
<dbReference type="InterPro" id="IPR042111">
    <property type="entry name" value="Adenylosuccinate_synth_dom3"/>
</dbReference>
<dbReference type="PROSITE" id="PS01266">
    <property type="entry name" value="ADENYLOSUCCIN_SYN_1"/>
    <property type="match status" value="1"/>
</dbReference>
<keyword evidence="6 8" id="KW-0460">Magnesium</keyword>
<keyword evidence="4 8" id="KW-0547">Nucleotide-binding</keyword>
<sequence length="426" mass="46905">MSTLAIEGMQWGDEGKGKITDYYAAKAEIVVRSQGGNNAGHSIQHHGVRYALRLLPSGILNPHVINVLADGMVVNPFCLLDELKGLKEKGITEYNLIISKRVSLLLPYHIELDKARENALGDAKIGTTKNGIGPAYEDKAARLSIRAGDLLEPEYLLKRLNVVVPLKNLELKAYGGEAFTVEEIYNDLLKVAEVLKSHITDTTVFLQKAIAEGKKVLFEGAQGAMLCLNYGTFPYVTSSSPLATAIPNNTGLPLSSVDNVLGIMKAYTTRVGEGPFPSEFDDEVAHAIREKGHEYGTVTHRPRRVGWLDIPQLKYVASISGIKHVALMLLDVLSATKEIKIVTKYFIDGKEIDYMPSTVTELARVTTKSITLPSWSEDISDIKKYEDLPANCRNYIETIEKLLDVSIDLISVSPEADATIIRRNLL</sequence>
<dbReference type="GO" id="GO:0044208">
    <property type="term" value="P:'de novo' AMP biosynthetic process"/>
    <property type="evidence" value="ECO:0007669"/>
    <property type="project" value="UniProtKB-UniRule"/>
</dbReference>
<gene>
    <name evidence="8" type="primary">purA</name>
    <name evidence="11" type="ORF">DYE49_00725</name>
</gene>
<feature type="active site" description="Proton acceptor" evidence="8">
    <location>
        <position position="13"/>
    </location>
</feature>
<evidence type="ECO:0000256" key="7">
    <source>
        <dbReference type="ARBA" id="ARBA00023134"/>
    </source>
</evidence>
<evidence type="ECO:0000256" key="5">
    <source>
        <dbReference type="ARBA" id="ARBA00022755"/>
    </source>
</evidence>
<evidence type="ECO:0000256" key="6">
    <source>
        <dbReference type="ARBA" id="ARBA00022842"/>
    </source>
</evidence>
<dbReference type="InterPro" id="IPR018220">
    <property type="entry name" value="Adenylosuccin_syn_GTP-bd"/>
</dbReference>
<evidence type="ECO:0000256" key="8">
    <source>
        <dbReference type="HAMAP-Rule" id="MF_00011"/>
    </source>
</evidence>
<comment type="subcellular location">
    <subcellularLocation>
        <location evidence="8">Cytoplasm</location>
    </subcellularLocation>
</comment>
<dbReference type="FunFam" id="1.10.300.10:FF:000001">
    <property type="entry name" value="Adenylosuccinate synthetase"/>
    <property type="match status" value="1"/>
</dbReference>
<feature type="binding site" evidence="8">
    <location>
        <begin position="411"/>
        <end position="413"/>
    </location>
    <ligand>
        <name>GTP</name>
        <dbReference type="ChEBI" id="CHEBI:37565"/>
    </ligand>
</feature>
<dbReference type="InterPro" id="IPR001114">
    <property type="entry name" value="Adenylosuccinate_synthetase"/>
</dbReference>
<keyword evidence="8" id="KW-0963">Cytoplasm</keyword>